<proteinExistence type="predicted"/>
<protein>
    <submittedName>
        <fullName evidence="1 3">Uncharacterized protein</fullName>
    </submittedName>
</protein>
<keyword evidence="2" id="KW-1185">Reference proteome</keyword>
<evidence type="ECO:0000313" key="3">
    <source>
        <dbReference type="WBParaSite" id="HPBE_0000519001-mRNA-1"/>
    </source>
</evidence>
<organism evidence="2 3">
    <name type="scientific">Heligmosomoides polygyrus</name>
    <name type="common">Parasitic roundworm</name>
    <dbReference type="NCBI Taxonomy" id="6339"/>
    <lineage>
        <taxon>Eukaryota</taxon>
        <taxon>Metazoa</taxon>
        <taxon>Ecdysozoa</taxon>
        <taxon>Nematoda</taxon>
        <taxon>Chromadorea</taxon>
        <taxon>Rhabditida</taxon>
        <taxon>Rhabditina</taxon>
        <taxon>Rhabditomorpha</taxon>
        <taxon>Strongyloidea</taxon>
        <taxon>Heligmosomidae</taxon>
        <taxon>Heligmosomoides</taxon>
    </lineage>
</organism>
<dbReference type="EMBL" id="UZAH01025428">
    <property type="protein sequence ID" value="VDO63691.1"/>
    <property type="molecule type" value="Genomic_DNA"/>
</dbReference>
<dbReference type="AlphaFoldDB" id="A0A183FFB8"/>
<sequence length="125" mass="13536">MSGGKGSSSKPVVKQAVVLSPRKAVPAETPTVVESMPAAAHNPTWPRLHAFLELISYRALINAPFACVSGGYRSRRRRRIQLLVAPPPAPAAPADRPSLFESINPSDAFLRDQFLFVETLAVFAK</sequence>
<name>A0A183FFB8_HELPZ</name>
<accession>A0A183FFB8</accession>
<accession>A0A3P7WRK8</accession>
<evidence type="ECO:0000313" key="1">
    <source>
        <dbReference type="EMBL" id="VDO63691.1"/>
    </source>
</evidence>
<reference evidence="1 2" key="1">
    <citation type="submission" date="2018-11" db="EMBL/GenBank/DDBJ databases">
        <authorList>
            <consortium name="Pathogen Informatics"/>
        </authorList>
    </citation>
    <scope>NUCLEOTIDE SEQUENCE [LARGE SCALE GENOMIC DNA]</scope>
</reference>
<dbReference type="Proteomes" id="UP000050761">
    <property type="component" value="Unassembled WGS sequence"/>
</dbReference>
<evidence type="ECO:0000313" key="2">
    <source>
        <dbReference type="Proteomes" id="UP000050761"/>
    </source>
</evidence>
<reference evidence="3" key="2">
    <citation type="submission" date="2019-09" db="UniProtKB">
        <authorList>
            <consortium name="WormBaseParasite"/>
        </authorList>
    </citation>
    <scope>IDENTIFICATION</scope>
</reference>
<gene>
    <name evidence="1" type="ORF">HPBE_LOCUS5191</name>
</gene>
<dbReference type="WBParaSite" id="HPBE_0000519001-mRNA-1">
    <property type="protein sequence ID" value="HPBE_0000519001-mRNA-1"/>
    <property type="gene ID" value="HPBE_0000519001"/>
</dbReference>